<dbReference type="EMBL" id="LS398547">
    <property type="protein sequence ID" value="SPR12008.1"/>
    <property type="molecule type" value="Genomic_DNA"/>
</dbReference>
<dbReference type="InterPro" id="IPR019734">
    <property type="entry name" value="TPR_rpt"/>
</dbReference>
<gene>
    <name evidence="4" type="ORF">UT176_02028</name>
</gene>
<keyword evidence="1" id="KW-0677">Repeat</keyword>
<reference evidence="5" key="1">
    <citation type="submission" date="2018-03" db="EMBL/GenBank/DDBJ databases">
        <authorList>
            <person name="Batty M. E."/>
            <person name="Batty M E."/>
        </authorList>
    </citation>
    <scope>NUCLEOTIDE SEQUENCE [LARGE SCALE GENOMIC DNA]</scope>
</reference>
<evidence type="ECO:0000256" key="3">
    <source>
        <dbReference type="PROSITE-ProRule" id="PRU00339"/>
    </source>
</evidence>
<accession>A0A2U3RFS2</accession>
<protein>
    <submittedName>
        <fullName evidence="4">TPR repeat-containing protein 08</fullName>
    </submittedName>
</protein>
<keyword evidence="2 3" id="KW-0802">TPR repeat</keyword>
<sequence>MNELGHNQEAIKNYDIAIKYKPDFAVAYHAKGNALKNLEKLLEAIENYDQAILYRPNYADHYNSKGIALNELGRHQEAMESYNLAIKYDSDNVYAYQLANELAKKIKKSNLRIITD</sequence>
<dbReference type="SUPFAM" id="SSF48452">
    <property type="entry name" value="TPR-like"/>
    <property type="match status" value="1"/>
</dbReference>
<name>A0A2U3RFS2_ORITS</name>
<organism evidence="4 5">
    <name type="scientific">Orientia tsutsugamushi</name>
    <name type="common">Rickettsia tsutsugamushi</name>
    <dbReference type="NCBI Taxonomy" id="784"/>
    <lineage>
        <taxon>Bacteria</taxon>
        <taxon>Pseudomonadati</taxon>
        <taxon>Pseudomonadota</taxon>
        <taxon>Alphaproteobacteria</taxon>
        <taxon>Rickettsiales</taxon>
        <taxon>Rickettsiaceae</taxon>
        <taxon>Rickettsieae</taxon>
        <taxon>Orientia</taxon>
    </lineage>
</organism>
<evidence type="ECO:0000256" key="1">
    <source>
        <dbReference type="ARBA" id="ARBA00022737"/>
    </source>
</evidence>
<dbReference type="InterPro" id="IPR051685">
    <property type="entry name" value="Ycf3/AcsC/BcsC/TPR_MFPF"/>
</dbReference>
<dbReference type="InterPro" id="IPR011990">
    <property type="entry name" value="TPR-like_helical_dom_sf"/>
</dbReference>
<dbReference type="PANTHER" id="PTHR44943:SF8">
    <property type="entry name" value="TPR REPEAT-CONTAINING PROTEIN MJ0263"/>
    <property type="match status" value="1"/>
</dbReference>
<proteinExistence type="predicted"/>
<dbReference type="Proteomes" id="UP000244960">
    <property type="component" value="Chromosome I"/>
</dbReference>
<evidence type="ECO:0000313" key="5">
    <source>
        <dbReference type="Proteomes" id="UP000244960"/>
    </source>
</evidence>
<dbReference type="Pfam" id="PF13432">
    <property type="entry name" value="TPR_16"/>
    <property type="match status" value="1"/>
</dbReference>
<dbReference type="SMART" id="SM00028">
    <property type="entry name" value="TPR"/>
    <property type="match status" value="2"/>
</dbReference>
<dbReference type="PANTHER" id="PTHR44943">
    <property type="entry name" value="CELLULOSE SYNTHASE OPERON PROTEIN C"/>
    <property type="match status" value="1"/>
</dbReference>
<dbReference type="Gene3D" id="1.25.40.10">
    <property type="entry name" value="Tetratricopeptide repeat domain"/>
    <property type="match status" value="1"/>
</dbReference>
<feature type="repeat" description="TPR" evidence="3">
    <location>
        <begin position="25"/>
        <end position="58"/>
    </location>
</feature>
<evidence type="ECO:0000313" key="4">
    <source>
        <dbReference type="EMBL" id="SPR12008.1"/>
    </source>
</evidence>
<dbReference type="PROSITE" id="PS50005">
    <property type="entry name" value="TPR"/>
    <property type="match status" value="2"/>
</dbReference>
<feature type="repeat" description="TPR" evidence="3">
    <location>
        <begin position="59"/>
        <end position="92"/>
    </location>
</feature>
<evidence type="ECO:0000256" key="2">
    <source>
        <dbReference type="ARBA" id="ARBA00022803"/>
    </source>
</evidence>
<dbReference type="AlphaFoldDB" id="A0A2U3RFS2"/>